<dbReference type="SUPFAM" id="SSF47802">
    <property type="entry name" value="DNA polymerase beta, N-terminal domain-like"/>
    <property type="match status" value="1"/>
</dbReference>
<dbReference type="InterPro" id="IPR010996">
    <property type="entry name" value="HHH_MUS81"/>
</dbReference>
<organism evidence="2 3">
    <name type="scientific">Streptomyces badius</name>
    <dbReference type="NCBI Taxonomy" id="1941"/>
    <lineage>
        <taxon>Bacteria</taxon>
        <taxon>Bacillati</taxon>
        <taxon>Actinomycetota</taxon>
        <taxon>Actinomycetes</taxon>
        <taxon>Kitasatosporales</taxon>
        <taxon>Streptomycetaceae</taxon>
        <taxon>Streptomyces</taxon>
    </lineage>
</organism>
<dbReference type="InterPro" id="IPR016195">
    <property type="entry name" value="Pol/histidinol_Pase-like"/>
</dbReference>
<evidence type="ECO:0000313" key="3">
    <source>
        <dbReference type="Proteomes" id="UP000659767"/>
    </source>
</evidence>
<dbReference type="PANTHER" id="PTHR36928:SF1">
    <property type="entry name" value="PHOSPHATASE YCDX-RELATED"/>
    <property type="match status" value="1"/>
</dbReference>
<dbReference type="SMART" id="SM00481">
    <property type="entry name" value="POLIIIAc"/>
    <property type="match status" value="1"/>
</dbReference>
<dbReference type="InterPro" id="IPR017078">
    <property type="entry name" value="UCP036978_PHPhdr"/>
</dbReference>
<evidence type="ECO:0000259" key="1">
    <source>
        <dbReference type="SMART" id="SM00481"/>
    </source>
</evidence>
<dbReference type="EMBL" id="BMSZ01000011">
    <property type="protein sequence ID" value="GGS61691.1"/>
    <property type="molecule type" value="Genomic_DNA"/>
</dbReference>
<dbReference type="CDD" id="cd07436">
    <property type="entry name" value="PHP_PolX"/>
    <property type="match status" value="1"/>
</dbReference>
<dbReference type="SUPFAM" id="SSF89550">
    <property type="entry name" value="PHP domain-like"/>
    <property type="match status" value="1"/>
</dbReference>
<protein>
    <submittedName>
        <fullName evidence="2">PHP domain-containing protein</fullName>
    </submittedName>
</protein>
<dbReference type="InterPro" id="IPR004013">
    <property type="entry name" value="PHP_dom"/>
</dbReference>
<dbReference type="Proteomes" id="UP000659767">
    <property type="component" value="Unassembled WGS sequence"/>
</dbReference>
<comment type="caution">
    <text evidence="2">The sequence shown here is derived from an EMBL/GenBank/DDBJ whole genome shotgun (WGS) entry which is preliminary data.</text>
</comment>
<name>A0ABQ2TDK6_STRBA</name>
<evidence type="ECO:0000313" key="2">
    <source>
        <dbReference type="EMBL" id="GGS61691.1"/>
    </source>
</evidence>
<dbReference type="Gene3D" id="3.20.20.140">
    <property type="entry name" value="Metal-dependent hydrolases"/>
    <property type="match status" value="1"/>
</dbReference>
<dbReference type="NCBIfam" id="NF005928">
    <property type="entry name" value="PRK07945.1"/>
    <property type="match status" value="1"/>
</dbReference>
<proteinExistence type="predicted"/>
<gene>
    <name evidence="2" type="ORF">GCM10010253_40540</name>
</gene>
<dbReference type="InterPro" id="IPR003141">
    <property type="entry name" value="Pol/His_phosphatase_N"/>
</dbReference>
<feature type="domain" description="Polymerase/histidinol phosphatase N-terminal" evidence="1">
    <location>
        <begin position="125"/>
        <end position="204"/>
    </location>
</feature>
<dbReference type="InterPro" id="IPR027421">
    <property type="entry name" value="DNA_pol_lamdba_lyase_dom_sf"/>
</dbReference>
<dbReference type="Pfam" id="PF02811">
    <property type="entry name" value="PHP"/>
    <property type="match status" value="1"/>
</dbReference>
<accession>A0ABQ2TDK6</accession>
<dbReference type="PANTHER" id="PTHR36928">
    <property type="entry name" value="PHOSPHATASE YCDX-RELATED"/>
    <property type="match status" value="1"/>
</dbReference>
<sequence>MLVGRATCPADRRRPQSILVEVPMDPVTALRRIAFLLERAQAATYRVKAFRTAAAAVDAMAPGEVAERVAATSLERVAGIGPRTAEVIREALAGKTPGYLDRLEKEAAAEPPVEGGQDLFARLTGDCHVHSDWSDGGSPIEEMGRTAAELGHAWAVLTDHSPRLTVAKGLSPERLREQLEVVERLNEEWAPFRLLTGIECDILPDGSLDQEDELLERLDVVVVSVHSKLRMDPAPMTRRLEAAVRHPRAHVLGHCTGRLLSGRGRPESRFDADRVFAACAEAGTAVEINCRPERQDPPLRLLRAAVTAGTLFAIDTDAHAPGQLDWQRSGCARAEECGVPADRVVTTWSAERLLEWAG</sequence>
<dbReference type="InterPro" id="IPR050243">
    <property type="entry name" value="PHP_phosphatase"/>
</dbReference>
<dbReference type="Pfam" id="PF14716">
    <property type="entry name" value="HHH_8"/>
    <property type="match status" value="1"/>
</dbReference>
<dbReference type="PIRSF" id="PIRSF036978">
    <property type="entry name" value="UCP036978_PHPhdr"/>
    <property type="match status" value="1"/>
</dbReference>
<reference evidence="3" key="1">
    <citation type="journal article" date="2019" name="Int. J. Syst. Evol. Microbiol.">
        <title>The Global Catalogue of Microorganisms (GCM) 10K type strain sequencing project: providing services to taxonomists for standard genome sequencing and annotation.</title>
        <authorList>
            <consortium name="The Broad Institute Genomics Platform"/>
            <consortium name="The Broad Institute Genome Sequencing Center for Infectious Disease"/>
            <person name="Wu L."/>
            <person name="Ma J."/>
        </authorList>
    </citation>
    <scope>NUCLEOTIDE SEQUENCE [LARGE SCALE GENOMIC DNA]</scope>
    <source>
        <strain evidence="3">JCM 4350</strain>
    </source>
</reference>
<keyword evidence="3" id="KW-1185">Reference proteome</keyword>
<dbReference type="InterPro" id="IPR047967">
    <property type="entry name" value="PolX_PHP"/>
</dbReference>
<dbReference type="Gene3D" id="1.10.150.110">
    <property type="entry name" value="DNA polymerase beta, N-terminal domain-like"/>
    <property type="match status" value="1"/>
</dbReference>